<dbReference type="CDD" id="cd18139">
    <property type="entry name" value="HLD_clamp_RarA"/>
    <property type="match status" value="1"/>
</dbReference>
<dbReference type="GO" id="GO:0008047">
    <property type="term" value="F:enzyme activator activity"/>
    <property type="evidence" value="ECO:0007669"/>
    <property type="project" value="TreeGrafter"/>
</dbReference>
<dbReference type="InterPro" id="IPR003593">
    <property type="entry name" value="AAA+_ATPase"/>
</dbReference>
<dbReference type="EMBL" id="VSZI01000001">
    <property type="protein sequence ID" value="TYR21000.1"/>
    <property type="molecule type" value="Genomic_DNA"/>
</dbReference>
<accession>A0A5D4G361</accession>
<dbReference type="SUPFAM" id="SSF48019">
    <property type="entry name" value="post-AAA+ oligomerization domain-like"/>
    <property type="match status" value="1"/>
</dbReference>
<dbReference type="InterPro" id="IPR051314">
    <property type="entry name" value="AAA_ATPase_RarA/MGS1/WRNIP1"/>
</dbReference>
<dbReference type="PANTHER" id="PTHR13779:SF7">
    <property type="entry name" value="ATPASE WRNIP1"/>
    <property type="match status" value="1"/>
</dbReference>
<dbReference type="InterPro" id="IPR027417">
    <property type="entry name" value="P-loop_NTPase"/>
</dbReference>
<dbReference type="GO" id="GO:0000731">
    <property type="term" value="P:DNA synthesis involved in DNA repair"/>
    <property type="evidence" value="ECO:0007669"/>
    <property type="project" value="TreeGrafter"/>
</dbReference>
<evidence type="ECO:0000256" key="3">
    <source>
        <dbReference type="ARBA" id="ARBA00022840"/>
    </source>
</evidence>
<dbReference type="Pfam" id="PF12002">
    <property type="entry name" value="MgsA_C"/>
    <property type="match status" value="1"/>
</dbReference>
<dbReference type="PANTHER" id="PTHR13779">
    <property type="entry name" value="WERNER HELICASE-INTERACTING PROTEIN 1 FAMILY MEMBER"/>
    <property type="match status" value="1"/>
</dbReference>
<dbReference type="SUPFAM" id="SSF52540">
    <property type="entry name" value="P-loop containing nucleoside triphosphate hydrolases"/>
    <property type="match status" value="1"/>
</dbReference>
<evidence type="ECO:0000259" key="4">
    <source>
        <dbReference type="SMART" id="SM00382"/>
    </source>
</evidence>
<dbReference type="RefSeq" id="WP_148813013.1">
    <property type="nucleotide sequence ID" value="NZ_VSZI01000001.1"/>
</dbReference>
<evidence type="ECO:0000256" key="2">
    <source>
        <dbReference type="ARBA" id="ARBA00022741"/>
    </source>
</evidence>
<dbReference type="Proteomes" id="UP000324726">
    <property type="component" value="Unassembled WGS sequence"/>
</dbReference>
<feature type="domain" description="AAA+ ATPase" evidence="4">
    <location>
        <begin position="65"/>
        <end position="200"/>
    </location>
</feature>
<dbReference type="Gene3D" id="1.20.272.10">
    <property type="match status" value="1"/>
</dbReference>
<dbReference type="CDD" id="cd00009">
    <property type="entry name" value="AAA"/>
    <property type="match status" value="1"/>
</dbReference>
<dbReference type="InterPro" id="IPR021886">
    <property type="entry name" value="MgsA_C"/>
</dbReference>
<keyword evidence="2" id="KW-0547">Nucleotide-binding</keyword>
<dbReference type="InterPro" id="IPR003959">
    <property type="entry name" value="ATPase_AAA_core"/>
</dbReference>
<name>A0A5D4G361_9CORY</name>
<dbReference type="FunFam" id="3.40.50.300:FF:000345">
    <property type="entry name" value="AAA family ATPase"/>
    <property type="match status" value="1"/>
</dbReference>
<evidence type="ECO:0000256" key="1">
    <source>
        <dbReference type="ARBA" id="ARBA00008959"/>
    </source>
</evidence>
<gene>
    <name evidence="5" type="ORF">FYJ87_03550</name>
</gene>
<keyword evidence="3" id="KW-0067">ATP-binding</keyword>
<dbReference type="InterPro" id="IPR008921">
    <property type="entry name" value="DNA_pol3_clamp-load_cplx_C"/>
</dbReference>
<sequence length="461" mass="49434">MEDLFTQADPNQSGTGAAEAEAYFHPGSHAPLAVRMRPRSLAEVVGQDHVLGPGTPLQRLIDGRGDSSVILFGPPGTGKTTIASLISAASGRHFVALSALNSGVKEVRAVIEDARRRLLHGERTVLFIDEVHRFSKTQQDALLAAVENRTVLLVAATTENPSFSVVSPLLSRSLLVQLKSLDEEGIKSVLRRAIADERGLAGQVQIADDALGQLAAVSGGDARRSLTYLEAVAEDVLQQQQDGDEAPTITVADVTRSTNKAVARYDRDGDQHYDVTSAFIKSMRGSDPDAALHYLARMLEGGEDPRFISRRLVIVASEDIGTADPTALQVAVAAHQAVSFIGMPEARITLAHATVHMATAPKSNAAYVGINEAIADIRAGKGAIVPAHLRDGHYSGAKALGNATGYQYPHDDPRGVLRQQYLPDDLVEAEYYRPTTHGHERTIHSRLDTLRGIVRGSRPGK</sequence>
<evidence type="ECO:0000313" key="6">
    <source>
        <dbReference type="Proteomes" id="UP000324726"/>
    </source>
</evidence>
<dbReference type="SMART" id="SM00382">
    <property type="entry name" value="AAA"/>
    <property type="match status" value="1"/>
</dbReference>
<dbReference type="GO" id="GO:0016887">
    <property type="term" value="F:ATP hydrolysis activity"/>
    <property type="evidence" value="ECO:0007669"/>
    <property type="project" value="InterPro"/>
</dbReference>
<dbReference type="GO" id="GO:0003677">
    <property type="term" value="F:DNA binding"/>
    <property type="evidence" value="ECO:0007669"/>
    <property type="project" value="InterPro"/>
</dbReference>
<dbReference type="GO" id="GO:0006261">
    <property type="term" value="P:DNA-templated DNA replication"/>
    <property type="evidence" value="ECO:0007669"/>
    <property type="project" value="TreeGrafter"/>
</dbReference>
<dbReference type="AlphaFoldDB" id="A0A5D4G361"/>
<dbReference type="FunFam" id="1.10.3710.10:FF:000003">
    <property type="entry name" value="ATPase, AAA family protein"/>
    <property type="match status" value="1"/>
</dbReference>
<comment type="caution">
    <text evidence="5">The sequence shown here is derived from an EMBL/GenBank/DDBJ whole genome shotgun (WGS) entry which is preliminary data.</text>
</comment>
<dbReference type="Gene3D" id="1.10.8.60">
    <property type="match status" value="1"/>
</dbReference>
<dbReference type="Gene3D" id="1.10.3710.10">
    <property type="entry name" value="DNA polymerase III clamp loader subunits, C-terminal domain"/>
    <property type="match status" value="1"/>
</dbReference>
<dbReference type="InterPro" id="IPR032423">
    <property type="entry name" value="AAA_assoc_2"/>
</dbReference>
<proteinExistence type="inferred from homology"/>
<dbReference type="FunFam" id="1.20.272.10:FF:000001">
    <property type="entry name" value="Putative AAA family ATPase"/>
    <property type="match status" value="1"/>
</dbReference>
<evidence type="ECO:0000313" key="5">
    <source>
        <dbReference type="EMBL" id="TYR21000.1"/>
    </source>
</evidence>
<dbReference type="Pfam" id="PF00004">
    <property type="entry name" value="AAA"/>
    <property type="match status" value="1"/>
</dbReference>
<dbReference type="Gene3D" id="3.40.50.300">
    <property type="entry name" value="P-loop containing nucleotide triphosphate hydrolases"/>
    <property type="match status" value="1"/>
</dbReference>
<organism evidence="5 6">
    <name type="scientific">Corynebacterium urealyticum</name>
    <dbReference type="NCBI Taxonomy" id="43771"/>
    <lineage>
        <taxon>Bacteria</taxon>
        <taxon>Bacillati</taxon>
        <taxon>Actinomycetota</taxon>
        <taxon>Actinomycetes</taxon>
        <taxon>Mycobacteriales</taxon>
        <taxon>Corynebacteriaceae</taxon>
        <taxon>Corynebacterium</taxon>
    </lineage>
</organism>
<dbReference type="GO" id="GO:0017116">
    <property type="term" value="F:single-stranded DNA helicase activity"/>
    <property type="evidence" value="ECO:0007669"/>
    <property type="project" value="TreeGrafter"/>
</dbReference>
<protein>
    <submittedName>
        <fullName evidence="5">Replication-associated recombination protein A</fullName>
    </submittedName>
</protein>
<dbReference type="GO" id="GO:0005524">
    <property type="term" value="F:ATP binding"/>
    <property type="evidence" value="ECO:0007669"/>
    <property type="project" value="UniProtKB-KW"/>
</dbReference>
<comment type="similarity">
    <text evidence="1">Belongs to the AAA ATPase family. RarA/MGS1/WRNIP1 subfamily.</text>
</comment>
<reference evidence="5 6" key="1">
    <citation type="submission" date="2019-08" db="EMBL/GenBank/DDBJ databases">
        <title>Draft genome of C. urealyticum strain VH4248.</title>
        <authorList>
            <person name="Navas J."/>
        </authorList>
    </citation>
    <scope>NUCLEOTIDE SEQUENCE [LARGE SCALE GENOMIC DNA]</scope>
    <source>
        <strain evidence="5 6">VH4248</strain>
    </source>
</reference>
<dbReference type="Pfam" id="PF16193">
    <property type="entry name" value="AAA_assoc_2"/>
    <property type="match status" value="1"/>
</dbReference>